<dbReference type="PANTHER" id="PTHR12709:SF5">
    <property type="entry name" value="DNA-DIRECTED RNA POLYMERASE I SUBUNIT RPA43"/>
    <property type="match status" value="1"/>
</dbReference>
<dbReference type="InterPro" id="IPR036898">
    <property type="entry name" value="RNA_pol_Rpb7-like_N_sf"/>
</dbReference>
<feature type="region of interest" description="Disordered" evidence="6">
    <location>
        <begin position="454"/>
        <end position="482"/>
    </location>
</feature>
<evidence type="ECO:0000256" key="5">
    <source>
        <dbReference type="SAM" id="Coils"/>
    </source>
</evidence>
<feature type="region of interest" description="Disordered" evidence="6">
    <location>
        <begin position="318"/>
        <end position="344"/>
    </location>
</feature>
<feature type="region of interest" description="Disordered" evidence="6">
    <location>
        <begin position="264"/>
        <end position="288"/>
    </location>
</feature>
<dbReference type="GO" id="GO:0005736">
    <property type="term" value="C:RNA polymerase I complex"/>
    <property type="evidence" value="ECO:0007669"/>
    <property type="project" value="TreeGrafter"/>
</dbReference>
<sequence>VTFSLPCLKSLVTSDNSCVSCKTNLKRSLMLKPIYLNNLKQSVRDLLASKVTTYDIELGGIILSYKNVKINNAVEMKDEEHFILDYIVDIYVFTPQIGSILTGRINKKGRDVLGCLVHSIFNVALPRPRSEEDSPKKWLGSKAYIGQTVTFSVVKLDFTGRLPYIRGELLSLESIDEADDGADSGMGYQESIEEDCSVKENNQYKVPDIKLSLKRKRESSIVTESPRSKKMKIKMNSSDEGLSGEESICADTLTVKSEIISDPIESNHGQSKDILLDRKKKKKSRHSREIETCKETEYDRALKGRELERSLPIPVVQDTLEPEGLKKGKKKRKSKSEDFVNMSASKYPIKEENIEIQEKKKRKKHNQTNEVDEISSRLLENALKSLAVKAEDIKQEYQTVSEDNSTSNIINPKIERKLTSYEQIERENIEGFNLEAVKNQLLQETLINIQNDHEKKSVKSAIQSSNKSVLENVKKKKHRDIK</sequence>
<name>A0A069DZ41_9HEMI</name>
<keyword evidence="2 7" id="KW-0240">DNA-directed RNA polymerase</keyword>
<dbReference type="Gene3D" id="3.30.1490.120">
    <property type="entry name" value="RNA polymerase Rpb7-like, N-terminal domain"/>
    <property type="match status" value="1"/>
</dbReference>
<evidence type="ECO:0000313" key="7">
    <source>
        <dbReference type="EMBL" id="JAC87589.1"/>
    </source>
</evidence>
<dbReference type="AlphaFoldDB" id="A0A069DZ41"/>
<reference evidence="7" key="1">
    <citation type="journal article" date="2015" name="J. Med. Entomol.">
        <title>A Deep Insight Into the Sialotranscriptome of the Chagas Disease Vector, Panstrongylus megistus (Hemiptera: Heteroptera).</title>
        <authorList>
            <person name="Ribeiro J.M."/>
            <person name="Schwarz A."/>
            <person name="Francischetti I.M."/>
        </authorList>
    </citation>
    <scope>NUCLEOTIDE SEQUENCE</scope>
    <source>
        <tissue evidence="7">Salivary glands</tissue>
    </source>
</reference>
<dbReference type="EMBL" id="GBGD01001300">
    <property type="protein sequence ID" value="JAC87589.1"/>
    <property type="molecule type" value="mRNA"/>
</dbReference>
<comment type="subcellular location">
    <subcellularLocation>
        <location evidence="1">Nucleus</location>
    </subcellularLocation>
</comment>
<feature type="compositionally biased region" description="Polar residues" evidence="6">
    <location>
        <begin position="460"/>
        <end position="469"/>
    </location>
</feature>
<evidence type="ECO:0000256" key="4">
    <source>
        <dbReference type="ARBA" id="ARBA00023242"/>
    </source>
</evidence>
<accession>A0A069DZ41</accession>
<proteinExistence type="evidence at transcript level"/>
<dbReference type="Gene3D" id="2.40.50.1060">
    <property type="match status" value="1"/>
</dbReference>
<keyword evidence="4" id="KW-0539">Nucleus</keyword>
<evidence type="ECO:0000256" key="3">
    <source>
        <dbReference type="ARBA" id="ARBA00023163"/>
    </source>
</evidence>
<keyword evidence="5" id="KW-0175">Coiled coil</keyword>
<dbReference type="InterPro" id="IPR045113">
    <property type="entry name" value="Rpb7-like"/>
</dbReference>
<dbReference type="PANTHER" id="PTHR12709">
    <property type="entry name" value="DNA-DIRECTED RNA POLYMERASE II, III"/>
    <property type="match status" value="1"/>
</dbReference>
<dbReference type="GO" id="GO:0006362">
    <property type="term" value="P:transcription elongation by RNA polymerase I"/>
    <property type="evidence" value="ECO:0007669"/>
    <property type="project" value="TreeGrafter"/>
</dbReference>
<evidence type="ECO:0000256" key="6">
    <source>
        <dbReference type="SAM" id="MobiDB-lite"/>
    </source>
</evidence>
<evidence type="ECO:0000256" key="1">
    <source>
        <dbReference type="ARBA" id="ARBA00004123"/>
    </source>
</evidence>
<keyword evidence="3" id="KW-0804">Transcription</keyword>
<evidence type="ECO:0000256" key="2">
    <source>
        <dbReference type="ARBA" id="ARBA00022478"/>
    </source>
</evidence>
<feature type="region of interest" description="Disordered" evidence="6">
    <location>
        <begin position="220"/>
        <end position="244"/>
    </location>
</feature>
<feature type="non-terminal residue" evidence="7">
    <location>
        <position position="1"/>
    </location>
</feature>
<protein>
    <submittedName>
        <fullName evidence="7">Putative dna-directed rna polymerase i subunit rpa43-like protein</fullName>
    </submittedName>
</protein>
<organism evidence="7">
    <name type="scientific">Panstrongylus megistus</name>
    <dbReference type="NCBI Taxonomy" id="65343"/>
    <lineage>
        <taxon>Eukaryota</taxon>
        <taxon>Metazoa</taxon>
        <taxon>Ecdysozoa</taxon>
        <taxon>Arthropoda</taxon>
        <taxon>Hexapoda</taxon>
        <taxon>Insecta</taxon>
        <taxon>Pterygota</taxon>
        <taxon>Neoptera</taxon>
        <taxon>Paraneoptera</taxon>
        <taxon>Hemiptera</taxon>
        <taxon>Heteroptera</taxon>
        <taxon>Panheteroptera</taxon>
        <taxon>Cimicomorpha</taxon>
        <taxon>Reduviidae</taxon>
        <taxon>Triatominae</taxon>
        <taxon>Panstrongylus</taxon>
    </lineage>
</organism>
<dbReference type="GO" id="GO:0006352">
    <property type="term" value="P:DNA-templated transcription initiation"/>
    <property type="evidence" value="ECO:0007669"/>
    <property type="project" value="InterPro"/>
</dbReference>
<feature type="coiled-coil region" evidence="5">
    <location>
        <begin position="376"/>
        <end position="403"/>
    </location>
</feature>